<dbReference type="SUPFAM" id="SSF52980">
    <property type="entry name" value="Restriction endonuclease-like"/>
    <property type="match status" value="1"/>
</dbReference>
<accession>A0A1G2KSK8</accession>
<reference evidence="3 4" key="1">
    <citation type="journal article" date="2016" name="Nat. Commun.">
        <title>Thousands of microbial genomes shed light on interconnected biogeochemical processes in an aquifer system.</title>
        <authorList>
            <person name="Anantharaman K."/>
            <person name="Brown C.T."/>
            <person name="Hug L.A."/>
            <person name="Sharon I."/>
            <person name="Castelle C.J."/>
            <person name="Probst A.J."/>
            <person name="Thomas B.C."/>
            <person name="Singh A."/>
            <person name="Wilkins M.J."/>
            <person name="Karaoz U."/>
            <person name="Brodie E.L."/>
            <person name="Williams K.H."/>
            <person name="Hubbard S.S."/>
            <person name="Banfield J.F."/>
        </authorList>
    </citation>
    <scope>NUCLEOTIDE SEQUENCE [LARGE SCALE GENOMIC DNA]</scope>
</reference>
<dbReference type="PANTHER" id="PTHR34039:SF1">
    <property type="entry name" value="UPF0102 PROTEIN YRAN"/>
    <property type="match status" value="1"/>
</dbReference>
<evidence type="ECO:0000313" key="3">
    <source>
        <dbReference type="EMBL" id="OHA01562.1"/>
    </source>
</evidence>
<gene>
    <name evidence="3" type="ORF">A3C11_02395</name>
</gene>
<dbReference type="Pfam" id="PF02021">
    <property type="entry name" value="UPF0102"/>
    <property type="match status" value="1"/>
</dbReference>
<evidence type="ECO:0000256" key="1">
    <source>
        <dbReference type="ARBA" id="ARBA00006738"/>
    </source>
</evidence>
<dbReference type="InterPro" id="IPR011856">
    <property type="entry name" value="tRNA_endonuc-like_dom_sf"/>
</dbReference>
<dbReference type="HAMAP" id="MF_00048">
    <property type="entry name" value="UPF0102"/>
    <property type="match status" value="1"/>
</dbReference>
<sequence>MPIANSKIGQIGEDEAVGTLESKGYRIVTRNYDSPMGEIDIVAEKGRKLYFVEVKTSLDTHRDAFSPEERVDKRKRRRLQGLCEMYLARERIDPHTEWQIDIIAVTLDKDGKNPHIEHIENAVWDYRGVSY</sequence>
<dbReference type="AlphaFoldDB" id="A0A1G2KSK8"/>
<comment type="caution">
    <text evidence="3">The sequence shown here is derived from an EMBL/GenBank/DDBJ whole genome shotgun (WGS) entry which is preliminary data.</text>
</comment>
<dbReference type="InterPro" id="IPR011335">
    <property type="entry name" value="Restrct_endonuc-II-like"/>
</dbReference>
<dbReference type="Gene3D" id="3.40.1350.10">
    <property type="match status" value="1"/>
</dbReference>
<evidence type="ECO:0000313" key="4">
    <source>
        <dbReference type="Proteomes" id="UP000177362"/>
    </source>
</evidence>
<proteinExistence type="inferred from homology"/>
<dbReference type="PANTHER" id="PTHR34039">
    <property type="entry name" value="UPF0102 PROTEIN YRAN"/>
    <property type="match status" value="1"/>
</dbReference>
<dbReference type="GO" id="GO:0003676">
    <property type="term" value="F:nucleic acid binding"/>
    <property type="evidence" value="ECO:0007669"/>
    <property type="project" value="InterPro"/>
</dbReference>
<dbReference type="InterPro" id="IPR003509">
    <property type="entry name" value="UPF0102_YraN-like"/>
</dbReference>
<protein>
    <recommendedName>
        <fullName evidence="2">UPF0102 protein A3C11_02395</fullName>
    </recommendedName>
</protein>
<organism evidence="3 4">
    <name type="scientific">Candidatus Sungbacteria bacterium RIFCSPHIGHO2_02_FULL_49_12</name>
    <dbReference type="NCBI Taxonomy" id="1802271"/>
    <lineage>
        <taxon>Bacteria</taxon>
        <taxon>Candidatus Sungiibacteriota</taxon>
    </lineage>
</organism>
<dbReference type="Proteomes" id="UP000177362">
    <property type="component" value="Unassembled WGS sequence"/>
</dbReference>
<name>A0A1G2KSK8_9BACT</name>
<comment type="similarity">
    <text evidence="1 2">Belongs to the UPF0102 family.</text>
</comment>
<evidence type="ECO:0000256" key="2">
    <source>
        <dbReference type="HAMAP-Rule" id="MF_00048"/>
    </source>
</evidence>
<dbReference type="EMBL" id="MHQJ01000013">
    <property type="protein sequence ID" value="OHA01562.1"/>
    <property type="molecule type" value="Genomic_DNA"/>
</dbReference>